<keyword evidence="5" id="KW-0805">Transcription regulation</keyword>
<feature type="domain" description="Response regulatory" evidence="10">
    <location>
        <begin position="4"/>
        <end position="121"/>
    </location>
</feature>
<keyword evidence="7" id="KW-0804">Transcription</keyword>
<evidence type="ECO:0000256" key="2">
    <source>
        <dbReference type="ARBA" id="ARBA00022490"/>
    </source>
</evidence>
<dbReference type="CDD" id="cd17536">
    <property type="entry name" value="REC_YesN-like"/>
    <property type="match status" value="1"/>
</dbReference>
<keyword evidence="4" id="KW-0902">Two-component regulatory system</keyword>
<sequence>MTINALIVDDESIVRKGLRHMVPWDKFGIAIVGEASSADKALEFLALNPVKLLFTDITMPGMSGLELLEQVSERYPELMTVILTCHQDFEYIQEALRLGAIDYIVKTQLENLEQLLTRIVIRINNQAARQAHVEVEKMTQPSVIGSDLKEINELWSSLQWIMNDTYFKSMVAAVEQLPDKDRTVVALKAYQEWREKLPFALPQELQQDLAETSFHKWIEMLQTNRDAIKQKLLKSGYSEDIIQSILKSVSYMNHHVGRRLNQNEICIEVNMSKSYFSKSFKDIMDISFFTYLQEVHIRYAKTLLTSTNQPIYTIAEKCGFLDEKYFSKVFKLKIGQLPSEYRQSNRD</sequence>
<protein>
    <submittedName>
        <fullName evidence="11">Response regulator</fullName>
    </submittedName>
</protein>
<reference evidence="12" key="1">
    <citation type="submission" date="2018-11" db="EMBL/GenBank/DDBJ databases">
        <title>Complete genome sequence of Paenibacillus sp. ML311-T8.</title>
        <authorList>
            <person name="Nam Y.-D."/>
            <person name="Kang J."/>
            <person name="Chung W.-H."/>
            <person name="Park Y.S."/>
        </authorList>
    </citation>
    <scope>NUCLEOTIDE SEQUENCE [LARGE SCALE GENOMIC DNA]</scope>
    <source>
        <strain evidence="12">ML311-T8</strain>
    </source>
</reference>
<dbReference type="InterPro" id="IPR011006">
    <property type="entry name" value="CheY-like_superfamily"/>
</dbReference>
<dbReference type="InterPro" id="IPR001789">
    <property type="entry name" value="Sig_transdc_resp-reg_receiver"/>
</dbReference>
<dbReference type="SMART" id="SM00448">
    <property type="entry name" value="REC"/>
    <property type="match status" value="1"/>
</dbReference>
<organism evidence="11 12">
    <name type="scientific">Paenibacillus psychroresistens</name>
    <dbReference type="NCBI Taxonomy" id="1778678"/>
    <lineage>
        <taxon>Bacteria</taxon>
        <taxon>Bacillati</taxon>
        <taxon>Bacillota</taxon>
        <taxon>Bacilli</taxon>
        <taxon>Bacillales</taxon>
        <taxon>Paenibacillaceae</taxon>
        <taxon>Paenibacillus</taxon>
    </lineage>
</organism>
<evidence type="ECO:0000256" key="6">
    <source>
        <dbReference type="ARBA" id="ARBA00023125"/>
    </source>
</evidence>
<dbReference type="InterPro" id="IPR051552">
    <property type="entry name" value="HptR"/>
</dbReference>
<dbReference type="PROSITE" id="PS50110">
    <property type="entry name" value="RESPONSE_REGULATORY"/>
    <property type="match status" value="1"/>
</dbReference>
<dbReference type="InterPro" id="IPR020449">
    <property type="entry name" value="Tscrpt_reg_AraC-type_HTH"/>
</dbReference>
<dbReference type="GO" id="GO:0005737">
    <property type="term" value="C:cytoplasm"/>
    <property type="evidence" value="ECO:0007669"/>
    <property type="project" value="UniProtKB-SubCell"/>
</dbReference>
<dbReference type="GO" id="GO:0000160">
    <property type="term" value="P:phosphorelay signal transduction system"/>
    <property type="evidence" value="ECO:0007669"/>
    <property type="project" value="UniProtKB-KW"/>
</dbReference>
<dbReference type="Gene3D" id="3.40.50.2300">
    <property type="match status" value="1"/>
</dbReference>
<proteinExistence type="predicted"/>
<evidence type="ECO:0000259" key="10">
    <source>
        <dbReference type="PROSITE" id="PS50110"/>
    </source>
</evidence>
<evidence type="ECO:0000313" key="12">
    <source>
        <dbReference type="Proteomes" id="UP000426246"/>
    </source>
</evidence>
<dbReference type="Pfam" id="PF00072">
    <property type="entry name" value="Response_reg"/>
    <property type="match status" value="1"/>
</dbReference>
<keyword evidence="6" id="KW-0238">DNA-binding</keyword>
<evidence type="ECO:0000256" key="7">
    <source>
        <dbReference type="ARBA" id="ARBA00023163"/>
    </source>
</evidence>
<dbReference type="GO" id="GO:0043565">
    <property type="term" value="F:sequence-specific DNA binding"/>
    <property type="evidence" value="ECO:0007669"/>
    <property type="project" value="InterPro"/>
</dbReference>
<dbReference type="Pfam" id="PF12833">
    <property type="entry name" value="HTH_18"/>
    <property type="match status" value="1"/>
</dbReference>
<dbReference type="PANTHER" id="PTHR42713">
    <property type="entry name" value="HISTIDINE KINASE-RELATED"/>
    <property type="match status" value="1"/>
</dbReference>
<dbReference type="RefSeq" id="WP_155702853.1">
    <property type="nucleotide sequence ID" value="NZ_CP034235.1"/>
</dbReference>
<dbReference type="InterPro" id="IPR018060">
    <property type="entry name" value="HTH_AraC"/>
</dbReference>
<keyword evidence="2" id="KW-0963">Cytoplasm</keyword>
<dbReference type="PROSITE" id="PS01124">
    <property type="entry name" value="HTH_ARAC_FAMILY_2"/>
    <property type="match status" value="1"/>
</dbReference>
<dbReference type="GO" id="GO:0003700">
    <property type="term" value="F:DNA-binding transcription factor activity"/>
    <property type="evidence" value="ECO:0007669"/>
    <property type="project" value="InterPro"/>
</dbReference>
<dbReference type="AlphaFoldDB" id="A0A6B8RPY2"/>
<gene>
    <name evidence="11" type="ORF">EHS13_24120</name>
</gene>
<feature type="domain" description="HTH araC/xylS-type" evidence="9">
    <location>
        <begin position="246"/>
        <end position="344"/>
    </location>
</feature>
<evidence type="ECO:0000256" key="3">
    <source>
        <dbReference type="ARBA" id="ARBA00022553"/>
    </source>
</evidence>
<dbReference type="InterPro" id="IPR009057">
    <property type="entry name" value="Homeodomain-like_sf"/>
</dbReference>
<dbReference type="SUPFAM" id="SSF46689">
    <property type="entry name" value="Homeodomain-like"/>
    <property type="match status" value="2"/>
</dbReference>
<evidence type="ECO:0000256" key="1">
    <source>
        <dbReference type="ARBA" id="ARBA00004496"/>
    </source>
</evidence>
<dbReference type="PRINTS" id="PR00032">
    <property type="entry name" value="HTHARAC"/>
</dbReference>
<dbReference type="KEGG" id="ppsc:EHS13_24120"/>
<feature type="modified residue" description="4-aspartylphosphate" evidence="8">
    <location>
        <position position="56"/>
    </location>
</feature>
<keyword evidence="3 8" id="KW-0597">Phosphoprotein</keyword>
<dbReference type="Gene3D" id="1.10.10.60">
    <property type="entry name" value="Homeodomain-like"/>
    <property type="match status" value="2"/>
</dbReference>
<accession>A0A6B8RPY2</accession>
<dbReference type="EMBL" id="CP034235">
    <property type="protein sequence ID" value="QGQ97752.1"/>
    <property type="molecule type" value="Genomic_DNA"/>
</dbReference>
<dbReference type="Proteomes" id="UP000426246">
    <property type="component" value="Chromosome"/>
</dbReference>
<evidence type="ECO:0000256" key="5">
    <source>
        <dbReference type="ARBA" id="ARBA00023015"/>
    </source>
</evidence>
<dbReference type="OrthoDB" id="1769137at2"/>
<evidence type="ECO:0000256" key="8">
    <source>
        <dbReference type="PROSITE-ProRule" id="PRU00169"/>
    </source>
</evidence>
<evidence type="ECO:0000259" key="9">
    <source>
        <dbReference type="PROSITE" id="PS01124"/>
    </source>
</evidence>
<evidence type="ECO:0000313" key="11">
    <source>
        <dbReference type="EMBL" id="QGQ97752.1"/>
    </source>
</evidence>
<keyword evidence="12" id="KW-1185">Reference proteome</keyword>
<dbReference type="SUPFAM" id="SSF52172">
    <property type="entry name" value="CheY-like"/>
    <property type="match status" value="1"/>
</dbReference>
<dbReference type="SMART" id="SM00342">
    <property type="entry name" value="HTH_ARAC"/>
    <property type="match status" value="1"/>
</dbReference>
<evidence type="ECO:0000256" key="4">
    <source>
        <dbReference type="ARBA" id="ARBA00023012"/>
    </source>
</evidence>
<dbReference type="PANTHER" id="PTHR42713:SF3">
    <property type="entry name" value="TRANSCRIPTIONAL REGULATORY PROTEIN HPTR"/>
    <property type="match status" value="1"/>
</dbReference>
<name>A0A6B8RPY2_9BACL</name>
<comment type="subcellular location">
    <subcellularLocation>
        <location evidence="1">Cytoplasm</location>
    </subcellularLocation>
</comment>